<dbReference type="InterPro" id="IPR002347">
    <property type="entry name" value="SDR_fam"/>
</dbReference>
<comment type="similarity">
    <text evidence="1">Belongs to the short-chain dehydrogenases/reductases (SDR) family.</text>
</comment>
<evidence type="ECO:0000313" key="5">
    <source>
        <dbReference type="Proteomes" id="UP001595765"/>
    </source>
</evidence>
<dbReference type="InterPro" id="IPR020904">
    <property type="entry name" value="Sc_DH/Rdtase_CS"/>
</dbReference>
<dbReference type="PRINTS" id="PR00081">
    <property type="entry name" value="GDHRDH"/>
</dbReference>
<gene>
    <name evidence="4" type="ORF">ACFO3J_16675</name>
</gene>
<accession>A0ABV8HM88</accession>
<dbReference type="InterPro" id="IPR036291">
    <property type="entry name" value="NAD(P)-bd_dom_sf"/>
</dbReference>
<organism evidence="4 5">
    <name type="scientific">Streptomyces polygonati</name>
    <dbReference type="NCBI Taxonomy" id="1617087"/>
    <lineage>
        <taxon>Bacteria</taxon>
        <taxon>Bacillati</taxon>
        <taxon>Actinomycetota</taxon>
        <taxon>Actinomycetes</taxon>
        <taxon>Kitasatosporales</taxon>
        <taxon>Streptomycetaceae</taxon>
        <taxon>Streptomyces</taxon>
    </lineage>
</organism>
<feature type="domain" description="Ketoreductase" evidence="3">
    <location>
        <begin position="6"/>
        <end position="185"/>
    </location>
</feature>
<proteinExistence type="inferred from homology"/>
<evidence type="ECO:0000256" key="1">
    <source>
        <dbReference type="ARBA" id="ARBA00006484"/>
    </source>
</evidence>
<protein>
    <submittedName>
        <fullName evidence="4">SDR family NAD(P)-dependent oxidoreductase</fullName>
    </submittedName>
</protein>
<dbReference type="Gene3D" id="3.40.50.720">
    <property type="entry name" value="NAD(P)-binding Rossmann-like Domain"/>
    <property type="match status" value="1"/>
</dbReference>
<dbReference type="RefSeq" id="WP_386430156.1">
    <property type="nucleotide sequence ID" value="NZ_JBHSBB010000010.1"/>
</dbReference>
<dbReference type="SUPFAM" id="SSF51735">
    <property type="entry name" value="NAD(P)-binding Rossmann-fold domains"/>
    <property type="match status" value="1"/>
</dbReference>
<comment type="caution">
    <text evidence="4">The sequence shown here is derived from an EMBL/GenBank/DDBJ whole genome shotgun (WGS) entry which is preliminary data.</text>
</comment>
<dbReference type="InterPro" id="IPR057326">
    <property type="entry name" value="KR_dom"/>
</dbReference>
<reference evidence="5" key="1">
    <citation type="journal article" date="2019" name="Int. J. Syst. Evol. Microbiol.">
        <title>The Global Catalogue of Microorganisms (GCM) 10K type strain sequencing project: providing services to taxonomists for standard genome sequencing and annotation.</title>
        <authorList>
            <consortium name="The Broad Institute Genomics Platform"/>
            <consortium name="The Broad Institute Genome Sequencing Center for Infectious Disease"/>
            <person name="Wu L."/>
            <person name="Ma J."/>
        </authorList>
    </citation>
    <scope>NUCLEOTIDE SEQUENCE [LARGE SCALE GENOMIC DNA]</scope>
    <source>
        <strain evidence="5">CGMCC 4.7237</strain>
    </source>
</reference>
<dbReference type="PANTHER" id="PTHR42901:SF1">
    <property type="entry name" value="ALCOHOL DEHYDROGENASE"/>
    <property type="match status" value="1"/>
</dbReference>
<dbReference type="EMBL" id="JBHSBB010000010">
    <property type="protein sequence ID" value="MFC4033109.1"/>
    <property type="molecule type" value="Genomic_DNA"/>
</dbReference>
<sequence>MSPRPRTAVVTGASSGIGAATARRLADAGFHVILAARRVERLDALAKELTAAGGTVTVYPLDVTDRAAVDAFAAALDVHSPIHVLVNNAGGALGTDPVAIADPADWRTMYEVNVIGVLNVTQALLPALTASGDGTVVVLSSTAGLGTYEGGGGYVAAKHGAHAIAETLRLELNGQPVRIIEIAPGMVRTDEFSLNRFHGDAERAAAVYAGVAEPLTADDVADTVSWAVTRPSHVNVDLLVLRPRAQASNTKVHREL</sequence>
<dbReference type="Pfam" id="PF00106">
    <property type="entry name" value="adh_short"/>
    <property type="match status" value="1"/>
</dbReference>
<keyword evidence="2" id="KW-0560">Oxidoreductase</keyword>
<dbReference type="PANTHER" id="PTHR42901">
    <property type="entry name" value="ALCOHOL DEHYDROGENASE"/>
    <property type="match status" value="1"/>
</dbReference>
<dbReference type="PROSITE" id="PS00061">
    <property type="entry name" value="ADH_SHORT"/>
    <property type="match status" value="1"/>
</dbReference>
<evidence type="ECO:0000313" key="4">
    <source>
        <dbReference type="EMBL" id="MFC4033109.1"/>
    </source>
</evidence>
<evidence type="ECO:0000259" key="3">
    <source>
        <dbReference type="SMART" id="SM00822"/>
    </source>
</evidence>
<evidence type="ECO:0000256" key="2">
    <source>
        <dbReference type="ARBA" id="ARBA00023002"/>
    </source>
</evidence>
<keyword evidence="5" id="KW-1185">Reference proteome</keyword>
<name>A0ABV8HM88_9ACTN</name>
<dbReference type="Proteomes" id="UP001595765">
    <property type="component" value="Unassembled WGS sequence"/>
</dbReference>
<dbReference type="SMART" id="SM00822">
    <property type="entry name" value="PKS_KR"/>
    <property type="match status" value="1"/>
</dbReference>